<name>A0ABD1E0X0_HYPHA</name>
<protein>
    <recommendedName>
        <fullName evidence="3">Protein phosphatase 1 regulatory subunit 21 N-terminal domain-containing protein</fullName>
    </recommendedName>
</protein>
<dbReference type="SMART" id="SM01254">
    <property type="entry name" value="KLRAQ"/>
    <property type="match status" value="1"/>
</dbReference>
<feature type="region of interest" description="Disordered" evidence="2">
    <location>
        <begin position="82"/>
        <end position="101"/>
    </location>
</feature>
<feature type="coiled-coil region" evidence="1">
    <location>
        <begin position="253"/>
        <end position="305"/>
    </location>
</feature>
<proteinExistence type="predicted"/>
<dbReference type="InterPro" id="IPR049372">
    <property type="entry name" value="PPP1R21_C"/>
</dbReference>
<gene>
    <name evidence="4" type="ORF">ABEB36_015356</name>
</gene>
<dbReference type="AlphaFoldDB" id="A0ABD1E0X0"/>
<reference evidence="4 5" key="1">
    <citation type="submission" date="2024-05" db="EMBL/GenBank/DDBJ databases">
        <title>Genetic variation in Jamaican populations of the coffee berry borer (Hypothenemus hampei).</title>
        <authorList>
            <person name="Errbii M."/>
            <person name="Myrie A."/>
        </authorList>
    </citation>
    <scope>NUCLEOTIDE SEQUENCE [LARGE SCALE GENOMIC DNA]</scope>
    <source>
        <strain evidence="4">JA-Hopewell-2020-01-JO</strain>
        <tissue evidence="4">Whole body</tissue>
    </source>
</reference>
<feature type="coiled-coil region" evidence="1">
    <location>
        <begin position="4"/>
        <end position="80"/>
    </location>
</feature>
<comment type="caution">
    <text evidence="4">The sequence shown here is derived from an EMBL/GenBank/DDBJ whole genome shotgun (WGS) entry which is preliminary data.</text>
</comment>
<keyword evidence="5" id="KW-1185">Reference proteome</keyword>
<dbReference type="Proteomes" id="UP001566132">
    <property type="component" value="Unassembled WGS sequence"/>
</dbReference>
<dbReference type="EMBL" id="JBDJPC010000016">
    <property type="protein sequence ID" value="KAL1487975.1"/>
    <property type="molecule type" value="Genomic_DNA"/>
</dbReference>
<dbReference type="Pfam" id="PF21636">
    <property type="entry name" value="PPP1R21_C"/>
    <property type="match status" value="1"/>
</dbReference>
<accession>A0ABD1E0X0</accession>
<organism evidence="4 5">
    <name type="scientific">Hypothenemus hampei</name>
    <name type="common">Coffee berry borer</name>
    <dbReference type="NCBI Taxonomy" id="57062"/>
    <lineage>
        <taxon>Eukaryota</taxon>
        <taxon>Metazoa</taxon>
        <taxon>Ecdysozoa</taxon>
        <taxon>Arthropoda</taxon>
        <taxon>Hexapoda</taxon>
        <taxon>Insecta</taxon>
        <taxon>Pterygota</taxon>
        <taxon>Neoptera</taxon>
        <taxon>Endopterygota</taxon>
        <taxon>Coleoptera</taxon>
        <taxon>Polyphaga</taxon>
        <taxon>Cucujiformia</taxon>
        <taxon>Curculionidae</taxon>
        <taxon>Scolytinae</taxon>
        <taxon>Hypothenemus</taxon>
    </lineage>
</organism>
<dbReference type="InterPro" id="IPR040024">
    <property type="entry name" value="PPP1R21"/>
</dbReference>
<dbReference type="PANTHER" id="PTHR21448:SF0">
    <property type="entry name" value="PROTEIN PHOSPHATASE 1 REGULATORY SUBUNIT 21"/>
    <property type="match status" value="1"/>
</dbReference>
<feature type="domain" description="Protein phosphatase 1 regulatory subunit 21 N-terminal" evidence="3">
    <location>
        <begin position="12"/>
        <end position="111"/>
    </location>
</feature>
<dbReference type="PANTHER" id="PTHR21448">
    <property type="entry name" value="SMOOTH MUSCLE MYOSIN HEAVY CHAIN-RELATED"/>
    <property type="match status" value="1"/>
</dbReference>
<keyword evidence="1" id="KW-0175">Coiled coil</keyword>
<dbReference type="InterPro" id="IPR019343">
    <property type="entry name" value="PPP1R21_N"/>
</dbReference>
<dbReference type="Pfam" id="PF10205">
    <property type="entry name" value="KLRAQ"/>
    <property type="match status" value="1"/>
</dbReference>
<evidence type="ECO:0000313" key="5">
    <source>
        <dbReference type="Proteomes" id="UP001566132"/>
    </source>
</evidence>
<evidence type="ECO:0000259" key="3">
    <source>
        <dbReference type="SMART" id="SM01254"/>
    </source>
</evidence>
<evidence type="ECO:0000256" key="2">
    <source>
        <dbReference type="SAM" id="MobiDB-lite"/>
    </source>
</evidence>
<evidence type="ECO:0000313" key="4">
    <source>
        <dbReference type="EMBL" id="KAL1487975.1"/>
    </source>
</evidence>
<sequence>MEKQAELEAKYQKLATEYSKVRSQATVLKKAVLDEQAKNAELKELIKNHEQTMRKHHQEMESLIFRNEQLTKRISVLQQELQVNSHSKKGKQKLRETNSNNHDYGILDEEFQKKILENAQLLSSISDKDLEIASYKDRIEWLEVKILHLESDLGNRDETSRSKNSQLEKDNEILEKKIKELTLSQTSQSTDDVDSLWKSEAEKWRMECEMLRSLPTCNEELTELREYYNCQLQDMLEAKTVALAETKSVLAENQALKSRLENLIVENRESKEKFEKTYEDLITTNENYKGQLDAMTEHLATQNEKITRQCDEIQHLQHKLSLKK</sequence>
<evidence type="ECO:0000256" key="1">
    <source>
        <dbReference type="SAM" id="Coils"/>
    </source>
</evidence>